<evidence type="ECO:0008006" key="7">
    <source>
        <dbReference type="Google" id="ProtNLM"/>
    </source>
</evidence>
<dbReference type="PANTHER" id="PTHR12350:SF19">
    <property type="entry name" value="SET DOMAIN-CONTAINING PROTEIN"/>
    <property type="match status" value="1"/>
</dbReference>
<evidence type="ECO:0000313" key="6">
    <source>
        <dbReference type="EMBL" id="CAD8684226.1"/>
    </source>
</evidence>
<dbReference type="InterPro" id="IPR003616">
    <property type="entry name" value="Post-SET_dom"/>
</dbReference>
<proteinExistence type="predicted"/>
<accession>A0A7S0RQ64</accession>
<keyword evidence="1" id="KW-0489">Methyltransferase</keyword>
<feature type="domain" description="Post-SET" evidence="5">
    <location>
        <begin position="151"/>
        <end position="167"/>
    </location>
</feature>
<dbReference type="PANTHER" id="PTHR12350">
    <property type="entry name" value="HISTONE-LYSINE N-METHYLTRANSFERASE-RELATED"/>
    <property type="match status" value="1"/>
</dbReference>
<evidence type="ECO:0000259" key="4">
    <source>
        <dbReference type="PROSITE" id="PS50280"/>
    </source>
</evidence>
<evidence type="ECO:0000256" key="3">
    <source>
        <dbReference type="ARBA" id="ARBA00022691"/>
    </source>
</evidence>
<keyword evidence="3" id="KW-0949">S-adenosyl-L-methionine</keyword>
<reference evidence="6" key="1">
    <citation type="submission" date="2021-01" db="EMBL/GenBank/DDBJ databases">
        <authorList>
            <person name="Corre E."/>
            <person name="Pelletier E."/>
            <person name="Niang G."/>
            <person name="Scheremetjew M."/>
            <person name="Finn R."/>
            <person name="Kale V."/>
            <person name="Holt S."/>
            <person name="Cochrane G."/>
            <person name="Meng A."/>
            <person name="Brown T."/>
            <person name="Cohen L."/>
        </authorList>
    </citation>
    <scope>NUCLEOTIDE SEQUENCE</scope>
    <source>
        <strain evidence="6">SAG 11-49</strain>
    </source>
</reference>
<dbReference type="AlphaFoldDB" id="A0A7S0RQ64"/>
<dbReference type="PROSITE" id="PS50280">
    <property type="entry name" value="SET"/>
    <property type="match status" value="1"/>
</dbReference>
<dbReference type="GO" id="GO:0032259">
    <property type="term" value="P:methylation"/>
    <property type="evidence" value="ECO:0007669"/>
    <property type="project" value="UniProtKB-KW"/>
</dbReference>
<dbReference type="InterPro" id="IPR046341">
    <property type="entry name" value="SET_dom_sf"/>
</dbReference>
<dbReference type="EMBL" id="HBFB01020800">
    <property type="protein sequence ID" value="CAD8684226.1"/>
    <property type="molecule type" value="Transcribed_RNA"/>
</dbReference>
<dbReference type="PROSITE" id="PS50868">
    <property type="entry name" value="POST_SET"/>
    <property type="match status" value="1"/>
</dbReference>
<name>A0A7S0RQ64_9CHLO</name>
<gene>
    <name evidence="6" type="ORF">CLEI1391_LOCUS11655</name>
</gene>
<organism evidence="6">
    <name type="scientific">Chlamydomonas leiostraca</name>
    <dbReference type="NCBI Taxonomy" id="1034604"/>
    <lineage>
        <taxon>Eukaryota</taxon>
        <taxon>Viridiplantae</taxon>
        <taxon>Chlorophyta</taxon>
        <taxon>core chlorophytes</taxon>
        <taxon>Chlorophyceae</taxon>
        <taxon>CS clade</taxon>
        <taxon>Chlamydomonadales</taxon>
        <taxon>Chlamydomonadaceae</taxon>
        <taxon>Chlamydomonas</taxon>
    </lineage>
</organism>
<feature type="domain" description="SET" evidence="4">
    <location>
        <begin position="38"/>
        <end position="143"/>
    </location>
</feature>
<dbReference type="Gene3D" id="2.170.270.10">
    <property type="entry name" value="SET domain"/>
    <property type="match status" value="1"/>
</dbReference>
<dbReference type="InterPro" id="IPR053201">
    <property type="entry name" value="Flavunoidine_N-MTase"/>
</dbReference>
<sequence>MAAQIENPQVSSAIHEAVHEPLIEVPPAPADYRHLDTDGYTSYDVAPWAEKRQCMLSGSSCLYAKKAFKAGDVMSEFGPKVVVDTPNYLTVQVGETQHIMLSPEWLQYINHSCDPNVFFDTAAFKLVALRDIAEGDELCFFYPSTEWHMASPFQCRCGTKACIGTIAGASQMTQEQLARYRLTDYIQSKVKPSSP</sequence>
<protein>
    <recommendedName>
        <fullName evidence="7">SET domain-containing protein</fullName>
    </recommendedName>
</protein>
<dbReference type="GO" id="GO:0008168">
    <property type="term" value="F:methyltransferase activity"/>
    <property type="evidence" value="ECO:0007669"/>
    <property type="project" value="UniProtKB-KW"/>
</dbReference>
<evidence type="ECO:0000256" key="1">
    <source>
        <dbReference type="ARBA" id="ARBA00022603"/>
    </source>
</evidence>
<keyword evidence="2" id="KW-0808">Transferase</keyword>
<dbReference type="SUPFAM" id="SSF82199">
    <property type="entry name" value="SET domain"/>
    <property type="match status" value="1"/>
</dbReference>
<dbReference type="Pfam" id="PF00856">
    <property type="entry name" value="SET"/>
    <property type="match status" value="1"/>
</dbReference>
<dbReference type="InterPro" id="IPR001214">
    <property type="entry name" value="SET_dom"/>
</dbReference>
<evidence type="ECO:0000256" key="2">
    <source>
        <dbReference type="ARBA" id="ARBA00022679"/>
    </source>
</evidence>
<evidence type="ECO:0000259" key="5">
    <source>
        <dbReference type="PROSITE" id="PS50868"/>
    </source>
</evidence>